<dbReference type="Ensembl" id="ENSKMAT00000014414.1">
    <property type="protein sequence ID" value="ENSKMAP00000014203.1"/>
    <property type="gene ID" value="ENSKMAG00000010651.1"/>
</dbReference>
<dbReference type="Proteomes" id="UP000264800">
    <property type="component" value="Unplaced"/>
</dbReference>
<evidence type="ECO:0000256" key="2">
    <source>
        <dbReference type="ARBA" id="ARBA00022771"/>
    </source>
</evidence>
<dbReference type="SMART" id="SM00336">
    <property type="entry name" value="BBOX"/>
    <property type="match status" value="1"/>
</dbReference>
<dbReference type="InterPro" id="IPR013083">
    <property type="entry name" value="Znf_RING/FYVE/PHD"/>
</dbReference>
<feature type="domain" description="B box-type" evidence="6">
    <location>
        <begin position="157"/>
        <end position="197"/>
    </location>
</feature>
<dbReference type="GeneTree" id="ENSGT01040000240400"/>
<dbReference type="AlphaFoldDB" id="A0A3Q3ACC8"/>
<sequence length="228" mass="26132">MSAFSLLTASLPEDRFRCMICLEVFTEPVTTPCGHNFCRTCLSQHWSDSEFYLCPECNKRFHVRPEFSTNEVIAEISVQIKKRKIEVLESTDAPWQVKCDVLPLRAGEVPCDFCLVKQAAVRSCLTCLASYCPAHLEPHYQMEDLGRHQLISVVKNLEDSVCRLHGRQLGMFCRSDQTCICTKCAQTDHRGHHVISINREAAKKKVKFYSMKSQKWCKTVKIATHFIV</sequence>
<keyword evidence="1" id="KW-0479">Metal-binding</keyword>
<dbReference type="SUPFAM" id="SSF57850">
    <property type="entry name" value="RING/U-box"/>
    <property type="match status" value="1"/>
</dbReference>
<dbReference type="GO" id="GO:0008270">
    <property type="term" value="F:zinc ion binding"/>
    <property type="evidence" value="ECO:0007669"/>
    <property type="project" value="UniProtKB-KW"/>
</dbReference>
<feature type="domain" description="RING-type" evidence="5">
    <location>
        <begin position="18"/>
        <end position="58"/>
    </location>
</feature>
<dbReference type="PANTHER" id="PTHR25465:SF32">
    <property type="entry name" value="BLOODTHIRSTY-RELATED GENE FAMILY, MEMBER 16 ISOFORM X1-RELATED"/>
    <property type="match status" value="1"/>
</dbReference>
<name>A0A3Q3ACC8_KRYMA</name>
<evidence type="ECO:0000259" key="6">
    <source>
        <dbReference type="PROSITE" id="PS50119"/>
    </source>
</evidence>
<protein>
    <recommendedName>
        <fullName evidence="9">RING-type domain-containing protein</fullName>
    </recommendedName>
</protein>
<dbReference type="SMART" id="SM00184">
    <property type="entry name" value="RING"/>
    <property type="match status" value="1"/>
</dbReference>
<dbReference type="PROSITE" id="PS50089">
    <property type="entry name" value="ZF_RING_2"/>
    <property type="match status" value="1"/>
</dbReference>
<dbReference type="Pfam" id="PF00643">
    <property type="entry name" value="zf-B_box"/>
    <property type="match status" value="1"/>
</dbReference>
<reference evidence="7" key="2">
    <citation type="submission" date="2025-09" db="UniProtKB">
        <authorList>
            <consortium name="Ensembl"/>
        </authorList>
    </citation>
    <scope>IDENTIFICATION</scope>
</reference>
<dbReference type="PROSITE" id="PS50119">
    <property type="entry name" value="ZF_BBOX"/>
    <property type="match status" value="1"/>
</dbReference>
<evidence type="ECO:0000256" key="1">
    <source>
        <dbReference type="ARBA" id="ARBA00022723"/>
    </source>
</evidence>
<dbReference type="InterPro" id="IPR027370">
    <property type="entry name" value="Znf-RING_euk"/>
</dbReference>
<dbReference type="PANTHER" id="PTHR25465">
    <property type="entry name" value="B-BOX DOMAIN CONTAINING"/>
    <property type="match status" value="1"/>
</dbReference>
<dbReference type="OMA" id="GCIGEYW"/>
<organism evidence="7 8">
    <name type="scientific">Kryptolebias marmoratus</name>
    <name type="common">Mangrove killifish</name>
    <name type="synonym">Rivulus marmoratus</name>
    <dbReference type="NCBI Taxonomy" id="37003"/>
    <lineage>
        <taxon>Eukaryota</taxon>
        <taxon>Metazoa</taxon>
        <taxon>Chordata</taxon>
        <taxon>Craniata</taxon>
        <taxon>Vertebrata</taxon>
        <taxon>Euteleostomi</taxon>
        <taxon>Actinopterygii</taxon>
        <taxon>Neopterygii</taxon>
        <taxon>Teleostei</taxon>
        <taxon>Neoteleostei</taxon>
        <taxon>Acanthomorphata</taxon>
        <taxon>Ovalentaria</taxon>
        <taxon>Atherinomorphae</taxon>
        <taxon>Cyprinodontiformes</taxon>
        <taxon>Rivulidae</taxon>
        <taxon>Kryptolebias</taxon>
    </lineage>
</organism>
<evidence type="ECO:0000256" key="4">
    <source>
        <dbReference type="PROSITE-ProRule" id="PRU00024"/>
    </source>
</evidence>
<accession>A0A3Q3ACC8</accession>
<dbReference type="Pfam" id="PF13445">
    <property type="entry name" value="zf-RING_UBOX"/>
    <property type="match status" value="1"/>
</dbReference>
<keyword evidence="8" id="KW-1185">Reference proteome</keyword>
<dbReference type="CDD" id="cd19769">
    <property type="entry name" value="Bbox2_TRIM16-like"/>
    <property type="match status" value="1"/>
</dbReference>
<dbReference type="Gene3D" id="4.10.830.40">
    <property type="match status" value="1"/>
</dbReference>
<dbReference type="InterPro" id="IPR000315">
    <property type="entry name" value="Znf_B-box"/>
</dbReference>
<dbReference type="InterPro" id="IPR017907">
    <property type="entry name" value="Znf_RING_CS"/>
</dbReference>
<proteinExistence type="predicted"/>
<dbReference type="InterPro" id="IPR051051">
    <property type="entry name" value="E3_ubiq-ligase_TRIM/RNF"/>
</dbReference>
<keyword evidence="2 4" id="KW-0863">Zinc-finger</keyword>
<keyword evidence="3" id="KW-0862">Zinc</keyword>
<dbReference type="PROSITE" id="PS00518">
    <property type="entry name" value="ZF_RING_1"/>
    <property type="match status" value="1"/>
</dbReference>
<dbReference type="SUPFAM" id="SSF57845">
    <property type="entry name" value="B-box zinc-binding domain"/>
    <property type="match status" value="1"/>
</dbReference>
<evidence type="ECO:0008006" key="9">
    <source>
        <dbReference type="Google" id="ProtNLM"/>
    </source>
</evidence>
<dbReference type="Gene3D" id="3.30.40.10">
    <property type="entry name" value="Zinc/RING finger domain, C3HC4 (zinc finger)"/>
    <property type="match status" value="1"/>
</dbReference>
<evidence type="ECO:0000313" key="8">
    <source>
        <dbReference type="Proteomes" id="UP000264800"/>
    </source>
</evidence>
<evidence type="ECO:0000256" key="3">
    <source>
        <dbReference type="ARBA" id="ARBA00022833"/>
    </source>
</evidence>
<reference evidence="7" key="1">
    <citation type="submission" date="2025-08" db="UniProtKB">
        <authorList>
            <consortium name="Ensembl"/>
        </authorList>
    </citation>
    <scope>IDENTIFICATION</scope>
</reference>
<dbReference type="InterPro" id="IPR001841">
    <property type="entry name" value="Znf_RING"/>
</dbReference>
<evidence type="ECO:0000313" key="7">
    <source>
        <dbReference type="Ensembl" id="ENSKMAP00000014203.1"/>
    </source>
</evidence>
<evidence type="ECO:0000259" key="5">
    <source>
        <dbReference type="PROSITE" id="PS50089"/>
    </source>
</evidence>
<dbReference type="Gene3D" id="3.30.160.60">
    <property type="entry name" value="Classic Zinc Finger"/>
    <property type="match status" value="1"/>
</dbReference>